<organism evidence="2">
    <name type="scientific">Tanacetum cinerariifolium</name>
    <name type="common">Dalmatian daisy</name>
    <name type="synonym">Chrysanthemum cinerariifolium</name>
    <dbReference type="NCBI Taxonomy" id="118510"/>
    <lineage>
        <taxon>Eukaryota</taxon>
        <taxon>Viridiplantae</taxon>
        <taxon>Streptophyta</taxon>
        <taxon>Embryophyta</taxon>
        <taxon>Tracheophyta</taxon>
        <taxon>Spermatophyta</taxon>
        <taxon>Magnoliopsida</taxon>
        <taxon>eudicotyledons</taxon>
        <taxon>Gunneridae</taxon>
        <taxon>Pentapetalae</taxon>
        <taxon>asterids</taxon>
        <taxon>campanulids</taxon>
        <taxon>Asterales</taxon>
        <taxon>Asteraceae</taxon>
        <taxon>Asteroideae</taxon>
        <taxon>Anthemideae</taxon>
        <taxon>Anthemidinae</taxon>
        <taxon>Tanacetum</taxon>
    </lineage>
</organism>
<evidence type="ECO:0000313" key="2">
    <source>
        <dbReference type="EMBL" id="GFC92993.1"/>
    </source>
</evidence>
<reference evidence="2" key="1">
    <citation type="journal article" date="2019" name="Sci. Rep.">
        <title>Draft genome of Tanacetum cinerariifolium, the natural source of mosquito coil.</title>
        <authorList>
            <person name="Yamashiro T."/>
            <person name="Shiraishi A."/>
            <person name="Satake H."/>
            <person name="Nakayama K."/>
        </authorList>
    </citation>
    <scope>NUCLEOTIDE SEQUENCE</scope>
</reference>
<evidence type="ECO:0000256" key="1">
    <source>
        <dbReference type="SAM" id="MobiDB-lite"/>
    </source>
</evidence>
<feature type="region of interest" description="Disordered" evidence="1">
    <location>
        <begin position="67"/>
        <end position="99"/>
    </location>
</feature>
<dbReference type="AlphaFoldDB" id="A0A699S6T9"/>
<dbReference type="EMBL" id="BKCJ011140619">
    <property type="protein sequence ID" value="GFC92993.1"/>
    <property type="molecule type" value="Genomic_DNA"/>
</dbReference>
<feature type="compositionally biased region" description="Polar residues" evidence="1">
    <location>
        <begin position="71"/>
        <end position="93"/>
    </location>
</feature>
<name>A0A699S6T9_TANCI</name>
<protein>
    <submittedName>
        <fullName evidence="2">Uncharacterized protein</fullName>
    </submittedName>
</protein>
<accession>A0A699S6T9</accession>
<proteinExistence type="predicted"/>
<gene>
    <name evidence="2" type="ORF">Tci_864963</name>
</gene>
<sequence length="99" mass="11315">MKNLMKHLNESQLMPLMMNLKKNLELNHLEKKNLMKNDRQNVSQQAAERERGMTGDLWLEEVISVKDSDTPDTLPSPTHGTPFTEITSSSQRSPVIPRS</sequence>
<comment type="caution">
    <text evidence="2">The sequence shown here is derived from an EMBL/GenBank/DDBJ whole genome shotgun (WGS) entry which is preliminary data.</text>
</comment>